<evidence type="ECO:0000256" key="4">
    <source>
        <dbReference type="SAM" id="Phobius"/>
    </source>
</evidence>
<evidence type="ECO:0000256" key="2">
    <source>
        <dbReference type="ARBA" id="ARBA00022989"/>
    </source>
</evidence>
<organism evidence="5 6">
    <name type="scientific">Paraburkholderia terrae</name>
    <dbReference type="NCBI Taxonomy" id="311230"/>
    <lineage>
        <taxon>Bacteria</taxon>
        <taxon>Pseudomonadati</taxon>
        <taxon>Pseudomonadota</taxon>
        <taxon>Betaproteobacteria</taxon>
        <taxon>Burkholderiales</taxon>
        <taxon>Burkholderiaceae</taxon>
        <taxon>Paraburkholderia</taxon>
    </lineage>
</organism>
<reference evidence="5 6" key="1">
    <citation type="submission" date="2018-01" db="EMBL/GenBank/DDBJ databases">
        <title>Species boundaries and ecological features among Paraburkholderia terrae DSMZ17804T, P. hospita DSMZ17164T and P. caribensis DSMZ13236T.</title>
        <authorList>
            <person name="Pratama A.A."/>
        </authorList>
    </citation>
    <scope>NUCLEOTIDE SEQUENCE [LARGE SCALE GENOMIC DNA]</scope>
    <source>
        <strain evidence="5 6">DSM 17804</strain>
    </source>
</reference>
<keyword evidence="1 4" id="KW-0812">Transmembrane</keyword>
<dbReference type="PANTHER" id="PTHR23523:SF2">
    <property type="entry name" value="2-NITROIMIDAZOLE TRANSPORTER"/>
    <property type="match status" value="1"/>
</dbReference>
<evidence type="ECO:0000256" key="1">
    <source>
        <dbReference type="ARBA" id="ARBA00022692"/>
    </source>
</evidence>
<feature type="transmembrane region" description="Helical" evidence="4">
    <location>
        <begin position="249"/>
        <end position="273"/>
    </location>
</feature>
<feature type="transmembrane region" description="Helical" evidence="4">
    <location>
        <begin position="348"/>
        <end position="365"/>
    </location>
</feature>
<dbReference type="KEGG" id="pter:C2L65_36365"/>
<feature type="transmembrane region" description="Helical" evidence="4">
    <location>
        <begin position="76"/>
        <end position="99"/>
    </location>
</feature>
<feature type="transmembrane region" description="Helical" evidence="4">
    <location>
        <begin position="377"/>
        <end position="397"/>
    </location>
</feature>
<feature type="transmembrane region" description="Helical" evidence="4">
    <location>
        <begin position="403"/>
        <end position="425"/>
    </location>
</feature>
<dbReference type="GO" id="GO:0022857">
    <property type="term" value="F:transmembrane transporter activity"/>
    <property type="evidence" value="ECO:0007669"/>
    <property type="project" value="InterPro"/>
</dbReference>
<feature type="transmembrane region" description="Helical" evidence="4">
    <location>
        <begin position="111"/>
        <end position="128"/>
    </location>
</feature>
<evidence type="ECO:0000313" key="5">
    <source>
        <dbReference type="EMBL" id="AUT66145.1"/>
    </source>
</evidence>
<accession>A0A2I8F2Q7</accession>
<evidence type="ECO:0000313" key="6">
    <source>
        <dbReference type="Proteomes" id="UP000243502"/>
    </source>
</evidence>
<dbReference type="EMBL" id="CP026113">
    <property type="protein sequence ID" value="AUT66145.1"/>
    <property type="molecule type" value="Genomic_DNA"/>
</dbReference>
<feature type="transmembrane region" description="Helical" evidence="4">
    <location>
        <begin position="204"/>
        <end position="228"/>
    </location>
</feature>
<protein>
    <submittedName>
        <fullName evidence="5">MFS transporter</fullName>
    </submittedName>
</protein>
<name>A0A2I8F2Q7_9BURK</name>
<dbReference type="Proteomes" id="UP000243502">
    <property type="component" value="Chromosome 3"/>
</dbReference>
<feature type="transmembrane region" description="Helical" evidence="4">
    <location>
        <begin position="164"/>
        <end position="184"/>
    </location>
</feature>
<dbReference type="InterPro" id="IPR011701">
    <property type="entry name" value="MFS"/>
</dbReference>
<evidence type="ECO:0000256" key="3">
    <source>
        <dbReference type="ARBA" id="ARBA00023136"/>
    </source>
</evidence>
<feature type="transmembrane region" description="Helical" evidence="4">
    <location>
        <begin position="134"/>
        <end position="152"/>
    </location>
</feature>
<feature type="transmembrane region" description="Helical" evidence="4">
    <location>
        <begin position="318"/>
        <end position="342"/>
    </location>
</feature>
<dbReference type="InterPro" id="IPR052524">
    <property type="entry name" value="MFS_Cyanate_Porter"/>
</dbReference>
<dbReference type="Pfam" id="PF07690">
    <property type="entry name" value="MFS_1"/>
    <property type="match status" value="1"/>
</dbReference>
<dbReference type="AlphaFoldDB" id="A0A2I8F2Q7"/>
<gene>
    <name evidence="5" type="ORF">C2L65_36365</name>
</gene>
<dbReference type="PANTHER" id="PTHR23523">
    <property type="match status" value="1"/>
</dbReference>
<keyword evidence="2 4" id="KW-1133">Transmembrane helix</keyword>
<dbReference type="InterPro" id="IPR036259">
    <property type="entry name" value="MFS_trans_sf"/>
</dbReference>
<keyword evidence="3 4" id="KW-0472">Membrane</keyword>
<feature type="transmembrane region" description="Helical" evidence="4">
    <location>
        <begin position="37"/>
        <end position="56"/>
    </location>
</feature>
<feature type="transmembrane region" description="Helical" evidence="4">
    <location>
        <begin position="285"/>
        <end position="306"/>
    </location>
</feature>
<dbReference type="Gene3D" id="1.20.1250.20">
    <property type="entry name" value="MFS general substrate transporter like domains"/>
    <property type="match status" value="1"/>
</dbReference>
<dbReference type="SUPFAM" id="SSF103473">
    <property type="entry name" value="MFS general substrate transporter"/>
    <property type="match status" value="1"/>
</dbReference>
<sequence>MKTSGCNNGDCPKSIALVTSVDSSSGLAPPGDTVRHLSRSACISLAASLALIALSLRSPITGVGPILLDAVKTVGLSALGASMLTTLPSLCFGLFGPLAPGLARRLGSERALLLLLFVLTSGIGLRAIPAWQALFAGQVIACFSIGLINVLLPGIVKRDFPSHIIRVTGLYSAAMSAGAALAAASTVPVANAIGHSFNSIHATAWTWALALWAVPSALAAVIWMRQLPLHDGRPQQHRSIMRLLLRDSLAWQVTLFMGSQSSLAYIVFGWLATVLRMRGLSALDAGLMLSLSVIAQVVASLLIPVVAARMSDQRAVNVMAMALTCVSLLGCFFAPLSTIIVWAPLLGFAQGAALILALTAIGLRAPDSHTASQLSSMAQGIGYLLASGGPFVAGSLIRATGSLHGLAALCTSISILSAVVGYAAGRPKHVKLGMR</sequence>
<proteinExistence type="predicted"/>
<dbReference type="OrthoDB" id="5317164at2"/>